<accession>A0A4C1T6X7</accession>
<comment type="subcellular location">
    <subcellularLocation>
        <location evidence="1">Nucleus</location>
    </subcellularLocation>
</comment>
<feature type="domain" description="BESS" evidence="5">
    <location>
        <begin position="247"/>
        <end position="286"/>
    </location>
</feature>
<evidence type="ECO:0000313" key="7">
    <source>
        <dbReference type="Proteomes" id="UP000299102"/>
    </source>
</evidence>
<evidence type="ECO:0000259" key="4">
    <source>
        <dbReference type="PROSITE" id="PS51029"/>
    </source>
</evidence>
<proteinExistence type="predicted"/>
<feature type="compositionally biased region" description="Basic residues" evidence="2">
    <location>
        <begin position="208"/>
        <end position="217"/>
    </location>
</feature>
<gene>
    <name evidence="6" type="ORF">EVAR_70926_1</name>
</gene>
<dbReference type="GO" id="GO:0003677">
    <property type="term" value="F:DNA binding"/>
    <property type="evidence" value="ECO:0007669"/>
    <property type="project" value="InterPro"/>
</dbReference>
<keyword evidence="1" id="KW-0539">Nucleus</keyword>
<protein>
    <recommendedName>
        <fullName evidence="8">MADF domain-containing protein</fullName>
    </recommendedName>
</protein>
<dbReference type="PROSITE" id="PS51029">
    <property type="entry name" value="MADF"/>
    <property type="match status" value="1"/>
</dbReference>
<evidence type="ECO:0000256" key="3">
    <source>
        <dbReference type="SAM" id="Phobius"/>
    </source>
</evidence>
<feature type="domain" description="MADF" evidence="4">
    <location>
        <begin position="78"/>
        <end position="184"/>
    </location>
</feature>
<dbReference type="GO" id="GO:0005634">
    <property type="term" value="C:nucleus"/>
    <property type="evidence" value="ECO:0007669"/>
    <property type="project" value="UniProtKB-SubCell"/>
</dbReference>
<keyword evidence="3" id="KW-0812">Transmembrane</keyword>
<dbReference type="EMBL" id="BGZK01004612">
    <property type="protein sequence ID" value="GBP09955.1"/>
    <property type="molecule type" value="Genomic_DNA"/>
</dbReference>
<feature type="region of interest" description="Disordered" evidence="2">
    <location>
        <begin position="201"/>
        <end position="224"/>
    </location>
</feature>
<evidence type="ECO:0000256" key="2">
    <source>
        <dbReference type="SAM" id="MobiDB-lite"/>
    </source>
</evidence>
<dbReference type="PROSITE" id="PS51031">
    <property type="entry name" value="BESS"/>
    <property type="match status" value="1"/>
</dbReference>
<organism evidence="6 7">
    <name type="scientific">Eumeta variegata</name>
    <name type="common">Bagworm moth</name>
    <name type="synonym">Eumeta japonica</name>
    <dbReference type="NCBI Taxonomy" id="151549"/>
    <lineage>
        <taxon>Eukaryota</taxon>
        <taxon>Metazoa</taxon>
        <taxon>Ecdysozoa</taxon>
        <taxon>Arthropoda</taxon>
        <taxon>Hexapoda</taxon>
        <taxon>Insecta</taxon>
        <taxon>Pterygota</taxon>
        <taxon>Neoptera</taxon>
        <taxon>Endopterygota</taxon>
        <taxon>Lepidoptera</taxon>
        <taxon>Glossata</taxon>
        <taxon>Ditrysia</taxon>
        <taxon>Tineoidea</taxon>
        <taxon>Psychidae</taxon>
        <taxon>Oiketicinae</taxon>
        <taxon>Eumeta</taxon>
    </lineage>
</organism>
<name>A0A4C1T6X7_EUMVA</name>
<dbReference type="InterPro" id="IPR006578">
    <property type="entry name" value="MADF-dom"/>
</dbReference>
<dbReference type="AlphaFoldDB" id="A0A4C1T6X7"/>
<feature type="transmembrane region" description="Helical" evidence="3">
    <location>
        <begin position="50"/>
        <end position="68"/>
    </location>
</feature>
<evidence type="ECO:0000313" key="6">
    <source>
        <dbReference type="EMBL" id="GBP09955.1"/>
    </source>
</evidence>
<evidence type="ECO:0000259" key="5">
    <source>
        <dbReference type="PROSITE" id="PS51031"/>
    </source>
</evidence>
<dbReference type="Proteomes" id="UP000299102">
    <property type="component" value="Unassembled WGS sequence"/>
</dbReference>
<dbReference type="InterPro" id="IPR004210">
    <property type="entry name" value="BESS_motif"/>
</dbReference>
<comment type="caution">
    <text evidence="6">The sequence shown here is derived from an EMBL/GenBank/DDBJ whole genome shotgun (WGS) entry which is preliminary data.</text>
</comment>
<reference evidence="6 7" key="1">
    <citation type="journal article" date="2019" name="Commun. Biol.">
        <title>The bagworm genome reveals a unique fibroin gene that provides high tensile strength.</title>
        <authorList>
            <person name="Kono N."/>
            <person name="Nakamura H."/>
            <person name="Ohtoshi R."/>
            <person name="Tomita M."/>
            <person name="Numata K."/>
            <person name="Arakawa K."/>
        </authorList>
    </citation>
    <scope>NUCLEOTIDE SEQUENCE [LARGE SCALE GENOMIC DNA]</scope>
</reference>
<dbReference type="OrthoDB" id="6616165at2759"/>
<sequence length="420" mass="48807">MIKRSSRHIFKSAHEARIRAFVAIQTRVYALHALYKERSKGREVRSRHHCTARASVAIIVYCVLRVYWFKMEPFDNDRIITEINSRPTTWNSLLSEYSNKVLNRNAWDELCQIFYNNFNEITNKEKTWQSLNFKKSGRVLRTLIKETKRRTITPVNNNASGSGAKPRRPYIYSNLLTFLDPLYQIRSPSQNDDAALEHDQDYDFQKPHSPKKSKKTTKHEDPQDKLFEALTTNLKQSKEANNTILSENPDTLFLVSLAKDFSAIKEEFKLEAKADMINLIRKYRNMGQSSRTLHENRYQGYKVAIECRLNCVYARNLRVVSAFKKRGVLWALALTLSQTHIQRRSTMQTISYPLQQIIKRFSETEPGPSSTEKPDGICALCPRRKNRKTKKTSVTCKKFLCTEHTITICAVCKASSYDED</sequence>
<keyword evidence="7" id="KW-1185">Reference proteome</keyword>
<keyword evidence="3" id="KW-0472">Membrane</keyword>
<evidence type="ECO:0008006" key="8">
    <source>
        <dbReference type="Google" id="ProtNLM"/>
    </source>
</evidence>
<evidence type="ECO:0000256" key="1">
    <source>
        <dbReference type="PROSITE-ProRule" id="PRU00371"/>
    </source>
</evidence>
<keyword evidence="3" id="KW-1133">Transmembrane helix</keyword>